<evidence type="ECO:0000256" key="4">
    <source>
        <dbReference type="PROSITE-ProRule" id="PRU00601"/>
    </source>
</evidence>
<evidence type="ECO:0000259" key="7">
    <source>
        <dbReference type="PROSITE" id="PS51266"/>
    </source>
</evidence>
<evidence type="ECO:0000256" key="2">
    <source>
        <dbReference type="ARBA" id="ARBA00022771"/>
    </source>
</evidence>
<dbReference type="GO" id="GO:0061630">
    <property type="term" value="F:ubiquitin protein ligase activity"/>
    <property type="evidence" value="ECO:0007669"/>
    <property type="project" value="TreeGrafter"/>
</dbReference>
<evidence type="ECO:0000259" key="8">
    <source>
        <dbReference type="PROSITE" id="PS51270"/>
    </source>
</evidence>
<dbReference type="AlphaFoldDB" id="A0A835Z9Z4"/>
<evidence type="ECO:0000256" key="3">
    <source>
        <dbReference type="ARBA" id="ARBA00022833"/>
    </source>
</evidence>
<dbReference type="GO" id="GO:0016567">
    <property type="term" value="P:protein ubiquitination"/>
    <property type="evidence" value="ECO:0007669"/>
    <property type="project" value="TreeGrafter"/>
</dbReference>
<dbReference type="EMBL" id="JAFCMP010000112">
    <property type="protein sequence ID" value="KAG5186259.1"/>
    <property type="molecule type" value="Genomic_DNA"/>
</dbReference>
<dbReference type="InterPro" id="IPR037275">
    <property type="entry name" value="Znf_CTCHY_sf"/>
</dbReference>
<keyword evidence="3" id="KW-0862">Zinc</keyword>
<dbReference type="Pfam" id="PF13639">
    <property type="entry name" value="zf-RING_2"/>
    <property type="match status" value="1"/>
</dbReference>
<reference evidence="9" key="1">
    <citation type="submission" date="2021-02" db="EMBL/GenBank/DDBJ databases">
        <title>First Annotated Genome of the Yellow-green Alga Tribonema minus.</title>
        <authorList>
            <person name="Mahan K.M."/>
        </authorList>
    </citation>
    <scope>NUCLEOTIDE SEQUENCE</scope>
    <source>
        <strain evidence="9">UTEX B ZZ1240</strain>
    </source>
</reference>
<dbReference type="Pfam" id="PF05495">
    <property type="entry name" value="zf-CHY"/>
    <property type="match status" value="1"/>
</dbReference>
<evidence type="ECO:0000256" key="1">
    <source>
        <dbReference type="ARBA" id="ARBA00022723"/>
    </source>
</evidence>
<dbReference type="InterPro" id="IPR039512">
    <property type="entry name" value="RCHY1_zinc-ribbon"/>
</dbReference>
<dbReference type="GO" id="GO:0005634">
    <property type="term" value="C:nucleus"/>
    <property type="evidence" value="ECO:0007669"/>
    <property type="project" value="TreeGrafter"/>
</dbReference>
<proteinExistence type="predicted"/>
<feature type="domain" description="CHY-type" evidence="7">
    <location>
        <begin position="1"/>
        <end position="66"/>
    </location>
</feature>
<dbReference type="OrthoDB" id="411372at2759"/>
<dbReference type="InterPro" id="IPR008913">
    <property type="entry name" value="Znf_CHY"/>
</dbReference>
<dbReference type="SUPFAM" id="SSF161245">
    <property type="entry name" value="Zinc hairpin stack"/>
    <property type="match status" value="1"/>
</dbReference>
<dbReference type="SUPFAM" id="SSF161219">
    <property type="entry name" value="CHY zinc finger-like"/>
    <property type="match status" value="1"/>
</dbReference>
<keyword evidence="2 4" id="KW-0863">Zinc-finger</keyword>
<dbReference type="Proteomes" id="UP000664859">
    <property type="component" value="Unassembled WGS sequence"/>
</dbReference>
<dbReference type="PROSITE" id="PS51266">
    <property type="entry name" value="ZF_CHY"/>
    <property type="match status" value="1"/>
</dbReference>
<feature type="region of interest" description="Disordered" evidence="5">
    <location>
        <begin position="260"/>
        <end position="280"/>
    </location>
</feature>
<dbReference type="GO" id="GO:0008270">
    <property type="term" value="F:zinc ion binding"/>
    <property type="evidence" value="ECO:0007669"/>
    <property type="project" value="UniProtKB-KW"/>
</dbReference>
<sequence length="280" mass="31036">MLGCPHYQRRTKLRAPCCGRLFTCRLCHDQVMDHTMDRYRVVEMLCMVCGALQPISGACAHAACPSNSSTATLSRYYCAICHLHDDDASKDIYHCPYCNVCRLGKGLGVDYCHCMKCNACVTVESADTHRCVTHSLESNCPICSTGMFESTQQVKGLRCGHFLHLNCYREYVRHAEEQAHWYRCPICLRSMEDMTEYFGQLDAVVAAQPMPPEYAGRRAKVLCHDCEAFTTVPYHMSGYHKCLACSSYNTRVEEQLAAPAVVSSPDASPDSASGGAPAAS</sequence>
<accession>A0A835Z9Z4</accession>
<dbReference type="SMART" id="SM00184">
    <property type="entry name" value="RING"/>
    <property type="match status" value="2"/>
</dbReference>
<dbReference type="InterPro" id="IPR001841">
    <property type="entry name" value="Znf_RING"/>
</dbReference>
<dbReference type="InterPro" id="IPR037274">
    <property type="entry name" value="Znf_CHY_sf"/>
</dbReference>
<dbReference type="Pfam" id="PF14599">
    <property type="entry name" value="zinc_ribbon_6"/>
    <property type="match status" value="1"/>
</dbReference>
<feature type="domain" description="CTCHY-type" evidence="8">
    <location>
        <begin position="73"/>
        <end position="139"/>
    </location>
</feature>
<organism evidence="9 10">
    <name type="scientific">Tribonema minus</name>
    <dbReference type="NCBI Taxonomy" id="303371"/>
    <lineage>
        <taxon>Eukaryota</taxon>
        <taxon>Sar</taxon>
        <taxon>Stramenopiles</taxon>
        <taxon>Ochrophyta</taxon>
        <taxon>PX clade</taxon>
        <taxon>Xanthophyceae</taxon>
        <taxon>Tribonematales</taxon>
        <taxon>Tribonemataceae</taxon>
        <taxon>Tribonema</taxon>
    </lineage>
</organism>
<dbReference type="SUPFAM" id="SSF57850">
    <property type="entry name" value="RING/U-box"/>
    <property type="match status" value="1"/>
</dbReference>
<dbReference type="InterPro" id="IPR017921">
    <property type="entry name" value="Znf_CTCHY"/>
</dbReference>
<dbReference type="PANTHER" id="PTHR21319">
    <property type="entry name" value="RING FINGER AND CHY ZINC FINGER DOMAIN-CONTAINING PROTEIN 1"/>
    <property type="match status" value="1"/>
</dbReference>
<gene>
    <name evidence="9" type="ORF">JKP88DRAFT_256388</name>
</gene>
<comment type="caution">
    <text evidence="9">The sequence shown here is derived from an EMBL/GenBank/DDBJ whole genome shotgun (WGS) entry which is preliminary data.</text>
</comment>
<dbReference type="Gene3D" id="2.20.28.10">
    <property type="match status" value="1"/>
</dbReference>
<dbReference type="PANTHER" id="PTHR21319:SF0">
    <property type="entry name" value="AND RING FINGER DOMAIN PROTEIN, PUTATIVE (AFU_ORTHOLOGUE AFUA_1G08900)-RELATED"/>
    <property type="match status" value="1"/>
</dbReference>
<evidence type="ECO:0000259" key="6">
    <source>
        <dbReference type="PROSITE" id="PS50089"/>
    </source>
</evidence>
<dbReference type="InterPro" id="IPR013083">
    <property type="entry name" value="Znf_RING/FYVE/PHD"/>
</dbReference>
<keyword evidence="10" id="KW-1185">Reference proteome</keyword>
<dbReference type="PROSITE" id="PS50089">
    <property type="entry name" value="ZF_RING_2"/>
    <property type="match status" value="1"/>
</dbReference>
<feature type="domain" description="RING-type" evidence="6">
    <location>
        <begin position="140"/>
        <end position="187"/>
    </location>
</feature>
<evidence type="ECO:0000313" key="10">
    <source>
        <dbReference type="Proteomes" id="UP000664859"/>
    </source>
</evidence>
<protein>
    <submittedName>
        <fullName evidence="9">Zinc ion binding protein</fullName>
    </submittedName>
</protein>
<evidence type="ECO:0000256" key="5">
    <source>
        <dbReference type="SAM" id="MobiDB-lite"/>
    </source>
</evidence>
<dbReference type="GO" id="GO:0006511">
    <property type="term" value="P:ubiquitin-dependent protein catabolic process"/>
    <property type="evidence" value="ECO:0007669"/>
    <property type="project" value="TreeGrafter"/>
</dbReference>
<dbReference type="Gene3D" id="3.30.40.10">
    <property type="entry name" value="Zinc/RING finger domain, C3HC4 (zinc finger)"/>
    <property type="match status" value="1"/>
</dbReference>
<keyword evidence="1" id="KW-0479">Metal-binding</keyword>
<dbReference type="PROSITE" id="PS51270">
    <property type="entry name" value="ZF_CTCHY"/>
    <property type="match status" value="1"/>
</dbReference>
<evidence type="ECO:0000313" key="9">
    <source>
        <dbReference type="EMBL" id="KAG5186259.1"/>
    </source>
</evidence>
<name>A0A835Z9Z4_9STRA</name>